<dbReference type="Proteomes" id="UP000076078">
    <property type="component" value="Unassembled WGS sequence"/>
</dbReference>
<reference evidence="6 7" key="1">
    <citation type="submission" date="2015-12" db="EMBL/GenBank/DDBJ databases">
        <title>Dictyostelia acquired genes for synthesis and detection of signals that induce cell-type specialization by lateral gene transfer from prokaryotes.</title>
        <authorList>
            <person name="Gloeckner G."/>
            <person name="Schaap P."/>
        </authorList>
    </citation>
    <scope>NUCLEOTIDE SEQUENCE [LARGE SCALE GENOMIC DNA]</scope>
    <source>
        <strain evidence="6 7">TK</strain>
    </source>
</reference>
<evidence type="ECO:0000313" key="6">
    <source>
        <dbReference type="EMBL" id="KYQ88906.1"/>
    </source>
</evidence>
<evidence type="ECO:0000313" key="7">
    <source>
        <dbReference type="Proteomes" id="UP000076078"/>
    </source>
</evidence>
<keyword evidence="3" id="KW-0378">Hydrolase</keyword>
<sequence>MVTNENLVDAIKSNAARDIEIIQDKYEKEKNLLTQSAKKTEQDLAKATKQMSKMNREKEKEESIRQLSEELVNEENQLKLANKNYRIYGSQLNEEDEETTNQYELWGDEVKIRKANIEKLKEQLANLYEDINYDISEDSIGVVDFDSIDDTGTLIPTTTTTTTSSSTGVIPKDDGSDESYGDIIEVDDSDETLVQETVSNNKSEDTTADQLIRELESFDKQITSNIKEEKPTKKKINNTNSKIKKDTDSKTKKGKDFSEQYRPKRDKSKTQGGGDNEPKGLYDHEIESLMKPYHKEGFESVIASDEIGTLDPKKKMSFIMNLDKSNQPGSHWVAVNIDTEGDKSIEYYDSFAKDPSDEFMEQIKGLVNKIKPGTYLKFKVNKVVDQRSNSTNCGYHAIKFLLNRYNGHPFKECTGWSEINKEEKEANQMRKKFKRFGYI</sequence>
<evidence type="ECO:0000256" key="3">
    <source>
        <dbReference type="ARBA" id="ARBA00022801"/>
    </source>
</evidence>
<gene>
    <name evidence="6" type="ORF">DLAC_10489</name>
</gene>
<dbReference type="InParanoid" id="A0A151Z4M3"/>
<dbReference type="GO" id="GO:0006508">
    <property type="term" value="P:proteolysis"/>
    <property type="evidence" value="ECO:0007669"/>
    <property type="project" value="UniProtKB-KW"/>
</dbReference>
<feature type="region of interest" description="Disordered" evidence="4">
    <location>
        <begin position="222"/>
        <end position="281"/>
    </location>
</feature>
<keyword evidence="2" id="KW-0645">Protease</keyword>
<dbReference type="OrthoDB" id="18759at2759"/>
<dbReference type="InterPro" id="IPR038765">
    <property type="entry name" value="Papain-like_cys_pep_sf"/>
</dbReference>
<dbReference type="Pfam" id="PF02902">
    <property type="entry name" value="Peptidase_C48"/>
    <property type="match status" value="1"/>
</dbReference>
<protein>
    <recommendedName>
        <fullName evidence="5">Ubiquitin-like protease family profile domain-containing protein</fullName>
    </recommendedName>
</protein>
<feature type="domain" description="Ubiquitin-like protease family profile" evidence="5">
    <location>
        <begin position="309"/>
        <end position="433"/>
    </location>
</feature>
<evidence type="ECO:0000259" key="5">
    <source>
        <dbReference type="Pfam" id="PF02902"/>
    </source>
</evidence>
<dbReference type="SUPFAM" id="SSF54001">
    <property type="entry name" value="Cysteine proteinases"/>
    <property type="match status" value="1"/>
</dbReference>
<evidence type="ECO:0000256" key="4">
    <source>
        <dbReference type="SAM" id="MobiDB-lite"/>
    </source>
</evidence>
<dbReference type="AlphaFoldDB" id="A0A151Z4M3"/>
<keyword evidence="7" id="KW-1185">Reference proteome</keyword>
<feature type="compositionally biased region" description="Acidic residues" evidence="4">
    <location>
        <begin position="175"/>
        <end position="191"/>
    </location>
</feature>
<dbReference type="GO" id="GO:0008234">
    <property type="term" value="F:cysteine-type peptidase activity"/>
    <property type="evidence" value="ECO:0007669"/>
    <property type="project" value="InterPro"/>
</dbReference>
<feature type="compositionally biased region" description="Low complexity" evidence="4">
    <location>
        <begin position="157"/>
        <end position="167"/>
    </location>
</feature>
<accession>A0A151Z4M3</accession>
<dbReference type="EMBL" id="LODT01000046">
    <property type="protein sequence ID" value="KYQ88906.1"/>
    <property type="molecule type" value="Genomic_DNA"/>
</dbReference>
<evidence type="ECO:0000256" key="2">
    <source>
        <dbReference type="ARBA" id="ARBA00022670"/>
    </source>
</evidence>
<organism evidence="6 7">
    <name type="scientific">Tieghemostelium lacteum</name>
    <name type="common">Slime mold</name>
    <name type="synonym">Dictyostelium lacteum</name>
    <dbReference type="NCBI Taxonomy" id="361077"/>
    <lineage>
        <taxon>Eukaryota</taxon>
        <taxon>Amoebozoa</taxon>
        <taxon>Evosea</taxon>
        <taxon>Eumycetozoa</taxon>
        <taxon>Dictyostelia</taxon>
        <taxon>Dictyosteliales</taxon>
        <taxon>Raperosteliaceae</taxon>
        <taxon>Tieghemostelium</taxon>
    </lineage>
</organism>
<name>A0A151Z4M3_TIELA</name>
<feature type="compositionally biased region" description="Basic and acidic residues" evidence="4">
    <location>
        <begin position="243"/>
        <end position="263"/>
    </location>
</feature>
<proteinExistence type="inferred from homology"/>
<evidence type="ECO:0000256" key="1">
    <source>
        <dbReference type="ARBA" id="ARBA00005234"/>
    </source>
</evidence>
<feature type="region of interest" description="Disordered" evidence="4">
    <location>
        <begin position="157"/>
        <end position="191"/>
    </location>
</feature>
<feature type="region of interest" description="Disordered" evidence="4">
    <location>
        <begin position="32"/>
        <end position="62"/>
    </location>
</feature>
<dbReference type="InterPro" id="IPR003653">
    <property type="entry name" value="Peptidase_C48_C"/>
</dbReference>
<comment type="similarity">
    <text evidence="1">Belongs to the peptidase C48 family.</text>
</comment>
<comment type="caution">
    <text evidence="6">The sequence shown here is derived from an EMBL/GenBank/DDBJ whole genome shotgun (WGS) entry which is preliminary data.</text>
</comment>
<dbReference type="Gene3D" id="3.40.395.10">
    <property type="entry name" value="Adenoviral Proteinase, Chain A"/>
    <property type="match status" value="1"/>
</dbReference>